<protein>
    <recommendedName>
        <fullName evidence="6">FAM69 protein-kinase domain-containing protein</fullName>
    </recommendedName>
</protein>
<keyword evidence="3" id="KW-0964">Secreted</keyword>
<evidence type="ECO:0000259" key="6">
    <source>
        <dbReference type="Pfam" id="PF12260"/>
    </source>
</evidence>
<dbReference type="GeneID" id="577204"/>
<feature type="transmembrane region" description="Helical" evidence="5">
    <location>
        <begin position="26"/>
        <end position="44"/>
    </location>
</feature>
<comment type="subcellular location">
    <subcellularLocation>
        <location evidence="1">Secreted</location>
    </subcellularLocation>
</comment>
<dbReference type="KEGG" id="spu:577204"/>
<keyword evidence="5" id="KW-1133">Transmembrane helix</keyword>
<dbReference type="RefSeq" id="XP_030837405.1">
    <property type="nucleotide sequence ID" value="XM_030981545.1"/>
</dbReference>
<accession>A0A7M7NNU3</accession>
<keyword evidence="4" id="KW-0732">Signal</keyword>
<dbReference type="GO" id="GO:0005576">
    <property type="term" value="C:extracellular region"/>
    <property type="evidence" value="ECO:0007669"/>
    <property type="project" value="UniProtKB-SubCell"/>
</dbReference>
<dbReference type="InterPro" id="IPR022049">
    <property type="entry name" value="FAM69_kinase_dom"/>
</dbReference>
<dbReference type="Pfam" id="PF12260">
    <property type="entry name" value="PIP49_C"/>
    <property type="match status" value="1"/>
</dbReference>
<dbReference type="InParanoid" id="A0A7M7NNU3"/>
<evidence type="ECO:0000256" key="2">
    <source>
        <dbReference type="ARBA" id="ARBA00006338"/>
    </source>
</evidence>
<dbReference type="PANTHER" id="PTHR32073:SF7">
    <property type="entry name" value="GH11358P"/>
    <property type="match status" value="1"/>
</dbReference>
<reference evidence="7" key="2">
    <citation type="submission" date="2021-01" db="UniProtKB">
        <authorList>
            <consortium name="EnsemblMetazoa"/>
        </authorList>
    </citation>
    <scope>IDENTIFICATION</scope>
</reference>
<proteinExistence type="inferred from homology"/>
<dbReference type="AlphaFoldDB" id="A0A7M7NNU3"/>
<sequence length="425" mass="49034">MAKMATMRRYFNQFTNRFCISTTQQLIWLVVLSSMCLFVYYQLYLHFTANHLENEYFTEATKCPACFGTSLCKRFSRGDYRFHSYSSIRLFDYVNVKNVYFATYLDQKPVVMKKLGHNSEHNQFDKDLCTNAESGLRGCDVSQQIYKSKLSDIMYAERLEEKDVMGLSDIVRCPSRRLLDRIWDTFGERQFDKSLARDHKLMLATTIAFNPEPLILQAFPNRKGWPFPAYMGACGRFTVQEYSGHSLSYFYKFKFGVRAALAVQALKIAEQLSENRDEFALYLTDVSEDNLAVNDNGEVLVIDAENIIVVDRKKIKEDANPGWDVKHQSEHEGCGSRRECIMFSHTDLCNHYYSDHNYYAVCQGLFGKDSPHGDGGLLHSIPSDLSSYMRAKVKGQIAECRSPSKRDGRYLVVKELKETLMKLIT</sequence>
<evidence type="ECO:0000256" key="3">
    <source>
        <dbReference type="ARBA" id="ARBA00022525"/>
    </source>
</evidence>
<dbReference type="InterPro" id="IPR020519">
    <property type="entry name" value="DIPK2A/B"/>
</dbReference>
<evidence type="ECO:0000256" key="5">
    <source>
        <dbReference type="SAM" id="Phobius"/>
    </source>
</evidence>
<evidence type="ECO:0000256" key="1">
    <source>
        <dbReference type="ARBA" id="ARBA00004613"/>
    </source>
</evidence>
<dbReference type="CTD" id="205428"/>
<keyword evidence="5" id="KW-0812">Transmembrane</keyword>
<organism evidence="7 8">
    <name type="scientific">Strongylocentrotus purpuratus</name>
    <name type="common">Purple sea urchin</name>
    <dbReference type="NCBI Taxonomy" id="7668"/>
    <lineage>
        <taxon>Eukaryota</taxon>
        <taxon>Metazoa</taxon>
        <taxon>Echinodermata</taxon>
        <taxon>Eleutherozoa</taxon>
        <taxon>Echinozoa</taxon>
        <taxon>Echinoidea</taxon>
        <taxon>Euechinoidea</taxon>
        <taxon>Echinacea</taxon>
        <taxon>Camarodonta</taxon>
        <taxon>Echinidea</taxon>
        <taxon>Strongylocentrotidae</taxon>
        <taxon>Strongylocentrotus</taxon>
    </lineage>
</organism>
<feature type="domain" description="FAM69 protein-kinase" evidence="6">
    <location>
        <begin position="207"/>
        <end position="400"/>
    </location>
</feature>
<dbReference type="EnsemblMetazoa" id="XM_030981545">
    <property type="protein sequence ID" value="XP_030837405"/>
    <property type="gene ID" value="LOC577204"/>
</dbReference>
<dbReference type="PANTHER" id="PTHR32073">
    <property type="entry name" value="GH11358P"/>
    <property type="match status" value="1"/>
</dbReference>
<evidence type="ECO:0000313" key="7">
    <source>
        <dbReference type="EnsemblMetazoa" id="XP_030837405"/>
    </source>
</evidence>
<evidence type="ECO:0000313" key="8">
    <source>
        <dbReference type="Proteomes" id="UP000007110"/>
    </source>
</evidence>
<dbReference type="Proteomes" id="UP000007110">
    <property type="component" value="Unassembled WGS sequence"/>
</dbReference>
<name>A0A7M7NNU3_STRPU</name>
<evidence type="ECO:0000256" key="4">
    <source>
        <dbReference type="ARBA" id="ARBA00022729"/>
    </source>
</evidence>
<keyword evidence="5" id="KW-0472">Membrane</keyword>
<comment type="similarity">
    <text evidence="2">Belongs to the DIPK family.</text>
</comment>
<dbReference type="OrthoDB" id="10035316at2759"/>
<keyword evidence="8" id="KW-1185">Reference proteome</keyword>
<dbReference type="OMA" id="LWAACYI"/>
<reference evidence="8" key="1">
    <citation type="submission" date="2015-02" db="EMBL/GenBank/DDBJ databases">
        <title>Genome sequencing for Strongylocentrotus purpuratus.</title>
        <authorList>
            <person name="Murali S."/>
            <person name="Liu Y."/>
            <person name="Vee V."/>
            <person name="English A."/>
            <person name="Wang M."/>
            <person name="Skinner E."/>
            <person name="Han Y."/>
            <person name="Muzny D.M."/>
            <person name="Worley K.C."/>
            <person name="Gibbs R.A."/>
        </authorList>
    </citation>
    <scope>NUCLEOTIDE SEQUENCE</scope>
</reference>